<proteinExistence type="inferred from homology"/>
<evidence type="ECO:0000256" key="2">
    <source>
        <dbReference type="ARBA" id="ARBA00022603"/>
    </source>
</evidence>
<evidence type="ECO:0000256" key="1">
    <source>
        <dbReference type="ARBA" id="ARBA00008361"/>
    </source>
</evidence>
<evidence type="ECO:0000313" key="5">
    <source>
        <dbReference type="EMBL" id="OGM01372.1"/>
    </source>
</evidence>
<evidence type="ECO:0000256" key="3">
    <source>
        <dbReference type="ARBA" id="ARBA00022679"/>
    </source>
</evidence>
<comment type="similarity">
    <text evidence="1">Belongs to the methyltransferase superfamily.</text>
</comment>
<dbReference type="Pfam" id="PF08241">
    <property type="entry name" value="Methyltransf_11"/>
    <property type="match status" value="1"/>
</dbReference>
<protein>
    <recommendedName>
        <fullName evidence="4">Methyltransferase type 11 domain-containing protein</fullName>
    </recommendedName>
</protein>
<keyword evidence="2" id="KW-0489">Methyltransferase</keyword>
<dbReference type="Proteomes" id="UP000176988">
    <property type="component" value="Unassembled WGS sequence"/>
</dbReference>
<organism evidence="5 6">
    <name type="scientific">Candidatus Uhrbacteria bacterium RIFOXYC2_FULL_47_19</name>
    <dbReference type="NCBI Taxonomy" id="1802424"/>
    <lineage>
        <taxon>Bacteria</taxon>
        <taxon>Candidatus Uhriibacteriota</taxon>
    </lineage>
</organism>
<dbReference type="InterPro" id="IPR029063">
    <property type="entry name" value="SAM-dependent_MTases_sf"/>
</dbReference>
<feature type="domain" description="Methyltransferase type 11" evidence="4">
    <location>
        <begin position="43"/>
        <end position="133"/>
    </location>
</feature>
<dbReference type="SUPFAM" id="SSF53335">
    <property type="entry name" value="S-adenosyl-L-methionine-dependent methyltransferases"/>
    <property type="match status" value="1"/>
</dbReference>
<name>A0A1F7WEW5_9BACT</name>
<dbReference type="InterPro" id="IPR013216">
    <property type="entry name" value="Methyltransf_11"/>
</dbReference>
<dbReference type="PANTHER" id="PTHR44942:SF4">
    <property type="entry name" value="METHYLTRANSFERASE TYPE 11 DOMAIN-CONTAINING PROTEIN"/>
    <property type="match status" value="1"/>
</dbReference>
<accession>A0A1F7WEW5</accession>
<keyword evidence="3" id="KW-0808">Transferase</keyword>
<comment type="caution">
    <text evidence="5">The sequence shown here is derived from an EMBL/GenBank/DDBJ whole genome shotgun (WGS) entry which is preliminary data.</text>
</comment>
<evidence type="ECO:0000313" key="6">
    <source>
        <dbReference type="Proteomes" id="UP000176988"/>
    </source>
</evidence>
<evidence type="ECO:0000259" key="4">
    <source>
        <dbReference type="Pfam" id="PF08241"/>
    </source>
</evidence>
<gene>
    <name evidence="5" type="ORF">A2480_02275</name>
</gene>
<reference evidence="5 6" key="1">
    <citation type="journal article" date="2016" name="Nat. Commun.">
        <title>Thousands of microbial genomes shed light on interconnected biogeochemical processes in an aquifer system.</title>
        <authorList>
            <person name="Anantharaman K."/>
            <person name="Brown C.T."/>
            <person name="Hug L.A."/>
            <person name="Sharon I."/>
            <person name="Castelle C.J."/>
            <person name="Probst A.J."/>
            <person name="Thomas B.C."/>
            <person name="Singh A."/>
            <person name="Wilkins M.J."/>
            <person name="Karaoz U."/>
            <person name="Brodie E.L."/>
            <person name="Williams K.H."/>
            <person name="Hubbard S.S."/>
            <person name="Banfield J.F."/>
        </authorList>
    </citation>
    <scope>NUCLEOTIDE SEQUENCE [LARGE SCALE GENOMIC DNA]</scope>
</reference>
<dbReference type="PANTHER" id="PTHR44942">
    <property type="entry name" value="METHYLTRANSF_11 DOMAIN-CONTAINING PROTEIN"/>
    <property type="match status" value="1"/>
</dbReference>
<dbReference type="STRING" id="1802424.A2480_02275"/>
<dbReference type="CDD" id="cd02440">
    <property type="entry name" value="AdoMet_MTases"/>
    <property type="match status" value="1"/>
</dbReference>
<dbReference type="GO" id="GO:0008757">
    <property type="term" value="F:S-adenosylmethionine-dependent methyltransferase activity"/>
    <property type="evidence" value="ECO:0007669"/>
    <property type="project" value="InterPro"/>
</dbReference>
<dbReference type="Gene3D" id="3.40.50.150">
    <property type="entry name" value="Vaccinia Virus protein VP39"/>
    <property type="match status" value="1"/>
</dbReference>
<dbReference type="EMBL" id="MGFG01000009">
    <property type="protein sequence ID" value="OGM01372.1"/>
    <property type="molecule type" value="Genomic_DNA"/>
</dbReference>
<dbReference type="GO" id="GO:0032259">
    <property type="term" value="P:methylation"/>
    <property type="evidence" value="ECO:0007669"/>
    <property type="project" value="UniProtKB-KW"/>
</dbReference>
<sequence>MVMQNEELYRKYLSGRHWDNHPTSHAQKFADFLLSDGFRGRLVDLGCGNGRDAAVFCHRGIEAWGIDLSEEEIAMARSKHPNCRFEVGDAEQFDFVDCSIGALFMINVVHYLDKHRALKEAHRVLQPGGFFLIHFNTMIADQYGRVDYAQDEAEIFRLIKNFEVVQKNSLVRVDSTPIVHTHAILELILRKS</sequence>
<dbReference type="AlphaFoldDB" id="A0A1F7WEW5"/>
<dbReference type="InterPro" id="IPR051052">
    <property type="entry name" value="Diverse_substrate_MTase"/>
</dbReference>